<feature type="non-terminal residue" evidence="2">
    <location>
        <position position="61"/>
    </location>
</feature>
<feature type="domain" description="DUF5648" evidence="1">
    <location>
        <begin position="4"/>
        <end position="61"/>
    </location>
</feature>
<dbReference type="InterPro" id="IPR043708">
    <property type="entry name" value="DUF5648"/>
</dbReference>
<feature type="non-terminal residue" evidence="2">
    <location>
        <position position="1"/>
    </location>
</feature>
<name>A0AAD7DRP8_MYCRO</name>
<sequence>ATLESTAPFHRLYNTDATDNFYTMSTTERDNALNNGYVSVTTDPATYIYPTQICGSIPLFR</sequence>
<accession>A0AAD7DRP8</accession>
<gene>
    <name evidence="2" type="ORF">B0H17DRAFT_848393</name>
</gene>
<protein>
    <recommendedName>
        <fullName evidence="1">DUF5648 domain-containing protein</fullName>
    </recommendedName>
</protein>
<comment type="caution">
    <text evidence="2">The sequence shown here is derived from an EMBL/GenBank/DDBJ whole genome shotgun (WGS) entry which is preliminary data.</text>
</comment>
<organism evidence="2 3">
    <name type="scientific">Mycena rosella</name>
    <name type="common">Pink bonnet</name>
    <name type="synonym">Agaricus rosellus</name>
    <dbReference type="NCBI Taxonomy" id="1033263"/>
    <lineage>
        <taxon>Eukaryota</taxon>
        <taxon>Fungi</taxon>
        <taxon>Dikarya</taxon>
        <taxon>Basidiomycota</taxon>
        <taxon>Agaricomycotina</taxon>
        <taxon>Agaricomycetes</taxon>
        <taxon>Agaricomycetidae</taxon>
        <taxon>Agaricales</taxon>
        <taxon>Marasmiineae</taxon>
        <taxon>Mycenaceae</taxon>
        <taxon>Mycena</taxon>
    </lineage>
</organism>
<evidence type="ECO:0000259" key="1">
    <source>
        <dbReference type="Pfam" id="PF18885"/>
    </source>
</evidence>
<dbReference type="Pfam" id="PF18885">
    <property type="entry name" value="DUF5648"/>
    <property type="match status" value="1"/>
</dbReference>
<evidence type="ECO:0000313" key="2">
    <source>
        <dbReference type="EMBL" id="KAJ7697616.1"/>
    </source>
</evidence>
<evidence type="ECO:0000313" key="3">
    <source>
        <dbReference type="Proteomes" id="UP001221757"/>
    </source>
</evidence>
<dbReference type="EMBL" id="JARKIE010000029">
    <property type="protein sequence ID" value="KAJ7697616.1"/>
    <property type="molecule type" value="Genomic_DNA"/>
</dbReference>
<keyword evidence="3" id="KW-1185">Reference proteome</keyword>
<dbReference type="Proteomes" id="UP001221757">
    <property type="component" value="Unassembled WGS sequence"/>
</dbReference>
<dbReference type="AlphaFoldDB" id="A0AAD7DRP8"/>
<reference evidence="2" key="1">
    <citation type="submission" date="2023-03" db="EMBL/GenBank/DDBJ databases">
        <title>Massive genome expansion in bonnet fungi (Mycena s.s.) driven by repeated elements and novel gene families across ecological guilds.</title>
        <authorList>
            <consortium name="Lawrence Berkeley National Laboratory"/>
            <person name="Harder C.B."/>
            <person name="Miyauchi S."/>
            <person name="Viragh M."/>
            <person name="Kuo A."/>
            <person name="Thoen E."/>
            <person name="Andreopoulos B."/>
            <person name="Lu D."/>
            <person name="Skrede I."/>
            <person name="Drula E."/>
            <person name="Henrissat B."/>
            <person name="Morin E."/>
            <person name="Kohler A."/>
            <person name="Barry K."/>
            <person name="LaButti K."/>
            <person name="Morin E."/>
            <person name="Salamov A."/>
            <person name="Lipzen A."/>
            <person name="Mereny Z."/>
            <person name="Hegedus B."/>
            <person name="Baldrian P."/>
            <person name="Stursova M."/>
            <person name="Weitz H."/>
            <person name="Taylor A."/>
            <person name="Grigoriev I.V."/>
            <person name="Nagy L.G."/>
            <person name="Martin F."/>
            <person name="Kauserud H."/>
        </authorList>
    </citation>
    <scope>NUCLEOTIDE SEQUENCE</scope>
    <source>
        <strain evidence="2">CBHHK067</strain>
    </source>
</reference>
<proteinExistence type="predicted"/>